<feature type="transmembrane region" description="Helical" evidence="2">
    <location>
        <begin position="90"/>
        <end position="115"/>
    </location>
</feature>
<comment type="caution">
    <text evidence="3">The sequence shown here is derived from an EMBL/GenBank/DDBJ whole genome shotgun (WGS) entry which is preliminary data.</text>
</comment>
<feature type="transmembrane region" description="Helical" evidence="2">
    <location>
        <begin position="619"/>
        <end position="648"/>
    </location>
</feature>
<organism evidence="3 4">
    <name type="scientific">Seminavis robusta</name>
    <dbReference type="NCBI Taxonomy" id="568900"/>
    <lineage>
        <taxon>Eukaryota</taxon>
        <taxon>Sar</taxon>
        <taxon>Stramenopiles</taxon>
        <taxon>Ochrophyta</taxon>
        <taxon>Bacillariophyta</taxon>
        <taxon>Bacillariophyceae</taxon>
        <taxon>Bacillariophycidae</taxon>
        <taxon>Naviculales</taxon>
        <taxon>Naviculaceae</taxon>
        <taxon>Seminavis</taxon>
    </lineage>
</organism>
<sequence length="675" mass="75774">MLLHSGHNPMHEFSAEEDPVGARADRDNNDLSETSSSISEHVFPIERPTGFPYYAGTSTISSSAGGSNENFRKEDVGSSKLLFKKSEDCVATFLPAIYISWAVGVLVGVPFLVYSSIPESTLFGNILVIRNFWDALLRISNAPIAILSLMTAVYFAPCILTHCKYPHDETVDYNDPWSLRISQWTGASPQKSRSWARKLRSFLLSPHGMSFVMTLAIAIPLNTTTSLPIIHPGWLWYPFGWFSYRVYHTADLASAMEGLCLDQDVHDIHLPRKSWTPALRLGTSSSDDRQHLPLCLTESQWDFLSAGAISSTSKQDVRSVLKGLGYAQDPKAGLAVAVLGRDVMDKIKPLRENMDALHRFFSNLSVVIFENDSSDGSREVFKQWAAEADLGYRVDLMECAEAKDCKLGKLHRDNPNKKQDFAHSSATGDMDVYRQRMVDYITDLDNTLLGERPENAVACSGRQLLAGSWGTEAIPYDFCAFRAWATLANHRILSLHESFCALMPEGERWRNACNSLSPFLQAEIRRADRAPADQGAFYRVESAFNGAALYPLDLIRISKATYDSGEDGQRCEHVGFHLHLRKPVYTNRKWDMHMDPNNPAGPTGWRAKKIVNYVSGNPFLVMMLIITVFTSYMLFVHSFVLLGVYMVYPIMAPLWAQAKSIQRMLSSPQHKRRSE</sequence>
<evidence type="ECO:0000313" key="4">
    <source>
        <dbReference type="Proteomes" id="UP001153069"/>
    </source>
</evidence>
<keyword evidence="2" id="KW-1133">Transmembrane helix</keyword>
<feature type="transmembrane region" description="Helical" evidence="2">
    <location>
        <begin position="135"/>
        <end position="156"/>
    </location>
</feature>
<name>A0A9N8EAW6_9STRA</name>
<gene>
    <name evidence="3" type="ORF">SEMRO_877_G214660.1</name>
</gene>
<proteinExistence type="predicted"/>
<keyword evidence="2" id="KW-0472">Membrane</keyword>
<feature type="region of interest" description="Disordered" evidence="1">
    <location>
        <begin position="1"/>
        <end position="37"/>
    </location>
</feature>
<dbReference type="AlphaFoldDB" id="A0A9N8EAW6"/>
<accession>A0A9N8EAW6</accession>
<evidence type="ECO:0000256" key="1">
    <source>
        <dbReference type="SAM" id="MobiDB-lite"/>
    </source>
</evidence>
<protein>
    <submittedName>
        <fullName evidence="3">Uncharacterized protein</fullName>
    </submittedName>
</protein>
<evidence type="ECO:0000313" key="3">
    <source>
        <dbReference type="EMBL" id="CAB9517742.1"/>
    </source>
</evidence>
<keyword evidence="2" id="KW-0812">Transmembrane</keyword>
<dbReference type="Proteomes" id="UP001153069">
    <property type="component" value="Unassembled WGS sequence"/>
</dbReference>
<reference evidence="3" key="1">
    <citation type="submission" date="2020-06" db="EMBL/GenBank/DDBJ databases">
        <authorList>
            <consortium name="Plant Systems Biology data submission"/>
        </authorList>
    </citation>
    <scope>NUCLEOTIDE SEQUENCE</scope>
    <source>
        <strain evidence="3">D6</strain>
    </source>
</reference>
<evidence type="ECO:0000256" key="2">
    <source>
        <dbReference type="SAM" id="Phobius"/>
    </source>
</evidence>
<dbReference type="OrthoDB" id="197637at2759"/>
<keyword evidence="4" id="KW-1185">Reference proteome</keyword>
<dbReference type="EMBL" id="CAICTM010000876">
    <property type="protein sequence ID" value="CAB9517742.1"/>
    <property type="molecule type" value="Genomic_DNA"/>
</dbReference>